<feature type="domain" description="HTH marR-type" evidence="4">
    <location>
        <begin position="5"/>
        <end position="142"/>
    </location>
</feature>
<gene>
    <name evidence="5" type="ORF">HMPREF3293_01712</name>
</gene>
<dbReference type="STRING" id="626937.HMPREF3293_01712"/>
<dbReference type="SMART" id="SM00347">
    <property type="entry name" value="HTH_MARR"/>
    <property type="match status" value="1"/>
</dbReference>
<dbReference type="InterPro" id="IPR000835">
    <property type="entry name" value="HTH_MarR-typ"/>
</dbReference>
<keyword evidence="3" id="KW-0804">Transcription</keyword>
<evidence type="ECO:0000313" key="6">
    <source>
        <dbReference type="Proteomes" id="UP000070366"/>
    </source>
</evidence>
<dbReference type="Gene3D" id="1.10.10.10">
    <property type="entry name" value="Winged helix-like DNA-binding domain superfamily/Winged helix DNA-binding domain"/>
    <property type="match status" value="1"/>
</dbReference>
<dbReference type="InterPro" id="IPR036390">
    <property type="entry name" value="WH_DNA-bd_sf"/>
</dbReference>
<keyword evidence="1" id="KW-0805">Transcription regulation</keyword>
<dbReference type="GO" id="GO:0003677">
    <property type="term" value="F:DNA binding"/>
    <property type="evidence" value="ECO:0007669"/>
    <property type="project" value="UniProtKB-KW"/>
</dbReference>
<dbReference type="OrthoDB" id="9795441at2"/>
<dbReference type="KEGG" id="cmiu:B1H56_11310"/>
<keyword evidence="6" id="KW-1185">Reference proteome</keyword>
<dbReference type="PANTHER" id="PTHR42756:SF1">
    <property type="entry name" value="TRANSCRIPTIONAL REPRESSOR OF EMRAB OPERON"/>
    <property type="match status" value="1"/>
</dbReference>
<evidence type="ECO:0000313" key="5">
    <source>
        <dbReference type="EMBL" id="KXK65498.1"/>
    </source>
</evidence>
<dbReference type="SUPFAM" id="SSF46785">
    <property type="entry name" value="Winged helix' DNA-binding domain"/>
    <property type="match status" value="1"/>
</dbReference>
<evidence type="ECO:0000256" key="2">
    <source>
        <dbReference type="ARBA" id="ARBA00023125"/>
    </source>
</evidence>
<evidence type="ECO:0000256" key="1">
    <source>
        <dbReference type="ARBA" id="ARBA00023015"/>
    </source>
</evidence>
<dbReference type="InterPro" id="IPR023187">
    <property type="entry name" value="Tscrpt_reg_MarR-type_CS"/>
</dbReference>
<sequence length="147" mass="16296">MTGYDEKHLRPLLYLSRKLKKLYGKKCAEAGSAFGLAQCEMDVLLFLANNRGFDTAMDVVKYRSVSKALVSKAVESLAARGYLRTHTDPGDRRYTHLVLTDEAAPAVRALQGAQAAFVEILKNETTPEERAVMAAVLGRLCQKFEND</sequence>
<dbReference type="Pfam" id="PF12802">
    <property type="entry name" value="MarR_2"/>
    <property type="match status" value="1"/>
</dbReference>
<protein>
    <recommendedName>
        <fullName evidence="4">HTH marR-type domain-containing protein</fullName>
    </recommendedName>
</protein>
<name>A0A136Q485_9FIRM</name>
<evidence type="ECO:0000259" key="4">
    <source>
        <dbReference type="PROSITE" id="PS50995"/>
    </source>
</evidence>
<dbReference type="RefSeq" id="WP_066519821.1">
    <property type="nucleotide sequence ID" value="NZ_CABMOF010000002.1"/>
</dbReference>
<dbReference type="PROSITE" id="PS50995">
    <property type="entry name" value="HTH_MARR_2"/>
    <property type="match status" value="1"/>
</dbReference>
<dbReference type="PROSITE" id="PS01117">
    <property type="entry name" value="HTH_MARR_1"/>
    <property type="match status" value="1"/>
</dbReference>
<keyword evidence="2" id="KW-0238">DNA-binding</keyword>
<dbReference type="InterPro" id="IPR036388">
    <property type="entry name" value="WH-like_DNA-bd_sf"/>
</dbReference>
<reference evidence="5 6" key="1">
    <citation type="submission" date="2016-02" db="EMBL/GenBank/DDBJ databases">
        <authorList>
            <person name="Wen L."/>
            <person name="He K."/>
            <person name="Yang H."/>
        </authorList>
    </citation>
    <scope>NUCLEOTIDE SEQUENCE [LARGE SCALE GENOMIC DNA]</scope>
    <source>
        <strain evidence="5 6">DSM 22607</strain>
    </source>
</reference>
<evidence type="ECO:0000256" key="3">
    <source>
        <dbReference type="ARBA" id="ARBA00023163"/>
    </source>
</evidence>
<dbReference type="PANTHER" id="PTHR42756">
    <property type="entry name" value="TRANSCRIPTIONAL REGULATOR, MARR"/>
    <property type="match status" value="1"/>
</dbReference>
<dbReference type="Proteomes" id="UP000070366">
    <property type="component" value="Unassembled WGS sequence"/>
</dbReference>
<dbReference type="EMBL" id="LSZW01000061">
    <property type="protein sequence ID" value="KXK65498.1"/>
    <property type="molecule type" value="Genomic_DNA"/>
</dbReference>
<comment type="caution">
    <text evidence="5">The sequence shown here is derived from an EMBL/GenBank/DDBJ whole genome shotgun (WGS) entry which is preliminary data.</text>
</comment>
<accession>A0A136Q485</accession>
<dbReference type="AlphaFoldDB" id="A0A136Q485"/>
<proteinExistence type="predicted"/>
<organism evidence="5 6">
    <name type="scientific">Christensenella minuta</name>
    <dbReference type="NCBI Taxonomy" id="626937"/>
    <lineage>
        <taxon>Bacteria</taxon>
        <taxon>Bacillati</taxon>
        <taxon>Bacillota</taxon>
        <taxon>Clostridia</taxon>
        <taxon>Christensenellales</taxon>
        <taxon>Christensenellaceae</taxon>
        <taxon>Christensenella</taxon>
    </lineage>
</organism>
<dbReference type="GO" id="GO:0003700">
    <property type="term" value="F:DNA-binding transcription factor activity"/>
    <property type="evidence" value="ECO:0007669"/>
    <property type="project" value="InterPro"/>
</dbReference>